<keyword evidence="2" id="KW-0113">Calvin cycle</keyword>
<evidence type="ECO:0000256" key="1">
    <source>
        <dbReference type="ARBA" id="ARBA00022531"/>
    </source>
</evidence>
<protein>
    <recommendedName>
        <fullName evidence="5">Ribulose bisphosphate carboxylase small subunit</fullName>
        <shortName evidence="5">RuBisCO small subunit</shortName>
    </recommendedName>
</protein>
<dbReference type="Proteomes" id="UP000265515">
    <property type="component" value="Unassembled WGS sequence"/>
</dbReference>
<evidence type="ECO:0000259" key="7">
    <source>
        <dbReference type="Pfam" id="PF00101"/>
    </source>
</evidence>
<organism evidence="8 9">
    <name type="scientific">Chara braunii</name>
    <name type="common">Braun's stonewort</name>
    <dbReference type="NCBI Taxonomy" id="69332"/>
    <lineage>
        <taxon>Eukaryota</taxon>
        <taxon>Viridiplantae</taxon>
        <taxon>Streptophyta</taxon>
        <taxon>Charophyceae</taxon>
        <taxon>Charales</taxon>
        <taxon>Characeae</taxon>
        <taxon>Chara</taxon>
    </lineage>
</organism>
<keyword evidence="9" id="KW-1185">Reference proteome</keyword>
<dbReference type="Pfam" id="PF00101">
    <property type="entry name" value="RuBisCO_small"/>
    <property type="match status" value="1"/>
</dbReference>
<dbReference type="GO" id="GO:0019253">
    <property type="term" value="P:reductive pentose-phosphate cycle"/>
    <property type="evidence" value="ECO:0007669"/>
    <property type="project" value="UniProtKB-KW"/>
</dbReference>
<gene>
    <name evidence="8" type="ORF">CBR_g19695</name>
</gene>
<dbReference type="PANTHER" id="PTHR31262">
    <property type="entry name" value="RIBULOSE BISPHOSPHATE CARBOXYLASE SMALL CHAIN 1, CHLOROPLASTIC"/>
    <property type="match status" value="1"/>
</dbReference>
<evidence type="ECO:0000313" key="8">
    <source>
        <dbReference type="EMBL" id="GBG75182.1"/>
    </source>
</evidence>
<comment type="similarity">
    <text evidence="5">Belongs to the RuBisCO small chain family.</text>
</comment>
<dbReference type="GO" id="GO:0009853">
    <property type="term" value="P:photorespiration"/>
    <property type="evidence" value="ECO:0007669"/>
    <property type="project" value="UniProtKB-UniRule"/>
</dbReference>
<dbReference type="PRINTS" id="PR00152">
    <property type="entry name" value="RUBISCOSMALL"/>
</dbReference>
<evidence type="ECO:0000256" key="3">
    <source>
        <dbReference type="ARBA" id="ARBA00023238"/>
    </source>
</evidence>
<keyword evidence="6" id="KW-0732">Signal</keyword>
<feature type="domain" description="Ribulose bisphosphate carboxylase small subunit" evidence="7">
    <location>
        <begin position="80"/>
        <end position="127"/>
    </location>
</feature>
<accession>A0A388KYX5</accession>
<dbReference type="OMA" id="DTRIAKQ"/>
<keyword evidence="1 5" id="KW-0602">Photosynthesis</keyword>
<feature type="signal peptide" evidence="6">
    <location>
        <begin position="1"/>
        <end position="21"/>
    </location>
</feature>
<keyword evidence="4 5" id="KW-0120">Carbon dioxide fixation</keyword>
<reference evidence="8 9" key="1">
    <citation type="journal article" date="2018" name="Cell">
        <title>The Chara Genome: Secondary Complexity and Implications for Plant Terrestrialization.</title>
        <authorList>
            <person name="Nishiyama T."/>
            <person name="Sakayama H."/>
            <person name="Vries J.D."/>
            <person name="Buschmann H."/>
            <person name="Saint-Marcoux D."/>
            <person name="Ullrich K.K."/>
            <person name="Haas F.B."/>
            <person name="Vanderstraeten L."/>
            <person name="Becker D."/>
            <person name="Lang D."/>
            <person name="Vosolsobe S."/>
            <person name="Rombauts S."/>
            <person name="Wilhelmsson P.K.I."/>
            <person name="Janitza P."/>
            <person name="Kern R."/>
            <person name="Heyl A."/>
            <person name="Rumpler F."/>
            <person name="Villalobos L.I.A.C."/>
            <person name="Clay J.M."/>
            <person name="Skokan R."/>
            <person name="Toyoda A."/>
            <person name="Suzuki Y."/>
            <person name="Kagoshima H."/>
            <person name="Schijlen E."/>
            <person name="Tajeshwar N."/>
            <person name="Catarino B."/>
            <person name="Hetherington A.J."/>
            <person name="Saltykova A."/>
            <person name="Bonnot C."/>
            <person name="Breuninger H."/>
            <person name="Symeonidi A."/>
            <person name="Radhakrishnan G.V."/>
            <person name="Van Nieuwerburgh F."/>
            <person name="Deforce D."/>
            <person name="Chang C."/>
            <person name="Karol K.G."/>
            <person name="Hedrich R."/>
            <person name="Ulvskov P."/>
            <person name="Glockner G."/>
            <person name="Delwiche C.F."/>
            <person name="Petrasek J."/>
            <person name="Van de Peer Y."/>
            <person name="Friml J."/>
            <person name="Beilby M."/>
            <person name="Dolan L."/>
            <person name="Kohara Y."/>
            <person name="Sugano S."/>
            <person name="Fujiyama A."/>
            <person name="Delaux P.-M."/>
            <person name="Quint M."/>
            <person name="TheiBen G."/>
            <person name="Hagemann M."/>
            <person name="Harholt J."/>
            <person name="Dunand C."/>
            <person name="Zachgo S."/>
            <person name="Langdale J."/>
            <person name="Maumus F."/>
            <person name="Straeten D.V.D."/>
            <person name="Gould S.B."/>
            <person name="Rensing S.A."/>
        </authorList>
    </citation>
    <scope>NUCLEOTIDE SEQUENCE [LARGE SCALE GENOMIC DNA]</scope>
    <source>
        <strain evidence="8 9">S276</strain>
    </source>
</reference>
<name>A0A388KYX5_CHABU</name>
<proteinExistence type="inferred from homology"/>
<dbReference type="EMBL" id="BFEA01000219">
    <property type="protein sequence ID" value="GBG75182.1"/>
    <property type="molecule type" value="Genomic_DNA"/>
</dbReference>
<dbReference type="InterPro" id="IPR000894">
    <property type="entry name" value="RuBisCO_ssu_dom"/>
</dbReference>
<dbReference type="Gramene" id="GBG75182">
    <property type="protein sequence ID" value="GBG75182"/>
    <property type="gene ID" value="CBR_g19695"/>
</dbReference>
<dbReference type="OrthoDB" id="1655955at2759"/>
<comment type="caution">
    <text evidence="8">The sequence shown here is derived from an EMBL/GenBank/DDBJ whole genome shotgun (WGS) entry which is preliminary data.</text>
</comment>
<dbReference type="InterPro" id="IPR036385">
    <property type="entry name" value="RuBisCO_ssu_sf"/>
</dbReference>
<evidence type="ECO:0000256" key="5">
    <source>
        <dbReference type="RuleBase" id="RU003627"/>
    </source>
</evidence>
<dbReference type="AlphaFoldDB" id="A0A388KYX5"/>
<evidence type="ECO:0000256" key="6">
    <source>
        <dbReference type="SAM" id="SignalP"/>
    </source>
</evidence>
<dbReference type="SUPFAM" id="SSF55239">
    <property type="entry name" value="RuBisCO, small subunit"/>
    <property type="match status" value="1"/>
</dbReference>
<dbReference type="PANTHER" id="PTHR31262:SF0">
    <property type="entry name" value="RIBULOSE BISPHOSPHATE CARBOXYLASE SMALL SUBUNIT, CHLOROPLASTIC 1"/>
    <property type="match status" value="1"/>
</dbReference>
<dbReference type="STRING" id="69332.A0A388KYX5"/>
<feature type="chain" id="PRO_5017277847" description="Ribulose bisphosphate carboxylase small subunit" evidence="6">
    <location>
        <begin position="22"/>
        <end position="145"/>
    </location>
</feature>
<evidence type="ECO:0000256" key="2">
    <source>
        <dbReference type="ARBA" id="ARBA00022567"/>
    </source>
</evidence>
<evidence type="ECO:0000256" key="4">
    <source>
        <dbReference type="ARBA" id="ARBA00023300"/>
    </source>
</evidence>
<comment type="function">
    <text evidence="5">RuBisCO catalyzes two reactions: the carboxylation of D-ribulose 1,5-bisphosphate, the primary event in carbon dioxide fixation, as well as the oxidative fragmentation of the pentose substrate. Both reactions occur simultaneously and in competition at the same active site. Although the small subunit is not catalytic it is essential for maximal activity.</text>
</comment>
<keyword evidence="5" id="KW-0934">Plastid</keyword>
<keyword evidence="3 5" id="KW-0601">Photorespiration</keyword>
<evidence type="ECO:0000313" key="9">
    <source>
        <dbReference type="Proteomes" id="UP000265515"/>
    </source>
</evidence>
<dbReference type="InterPro" id="IPR024681">
    <property type="entry name" value="RuBisCO_ssu"/>
</dbReference>
<comment type="subunit">
    <text evidence="5">Heterohexadecamer of 8 large and 8 small subunits.</text>
</comment>
<dbReference type="Gene3D" id="3.30.190.10">
    <property type="entry name" value="Ribulose bisphosphate carboxylase, small subunit"/>
    <property type="match status" value="1"/>
</dbReference>
<sequence length="145" mass="15936">MAALAQSAVVAAISCAPVASGAVATSSSKAQSNFFALNGLKSASNSLQVAQPREWFSKTVSNSTRVECIKVWNPYNNKKFETMSYLPPLSDTRIAKQIQYLISNGWIHTIEFDQAGDTTRTNGSWRTYYDGRLFVHLMLGSVTTF</sequence>